<evidence type="ECO:0000313" key="2">
    <source>
        <dbReference type="Proteomes" id="UP000769780"/>
    </source>
</evidence>
<comment type="caution">
    <text evidence="1">The sequence shown here is derived from an EMBL/GenBank/DDBJ whole genome shotgun (WGS) entry which is preliminary data.</text>
</comment>
<keyword evidence="2" id="KW-1185">Reference proteome</keyword>
<protein>
    <submittedName>
        <fullName evidence="1">Uncharacterized protein</fullName>
    </submittedName>
</protein>
<proteinExistence type="predicted"/>
<organism evidence="1 2">
    <name type="scientific">Mesobacillus maritimus</name>
    <dbReference type="NCBI Taxonomy" id="1643336"/>
    <lineage>
        <taxon>Bacteria</taxon>
        <taxon>Bacillati</taxon>
        <taxon>Bacillota</taxon>
        <taxon>Bacilli</taxon>
        <taxon>Bacillales</taxon>
        <taxon>Bacillaceae</taxon>
        <taxon>Mesobacillus</taxon>
    </lineage>
</organism>
<dbReference type="Proteomes" id="UP000769780">
    <property type="component" value="Unassembled WGS sequence"/>
</dbReference>
<evidence type="ECO:0000313" key="1">
    <source>
        <dbReference type="EMBL" id="MBY0096045.1"/>
    </source>
</evidence>
<dbReference type="RefSeq" id="WP_221871563.1">
    <property type="nucleotide sequence ID" value="NZ_JACWFH010000007.1"/>
</dbReference>
<gene>
    <name evidence="1" type="ORF">H0185_04400</name>
</gene>
<accession>A0ABS7K1K5</accession>
<name>A0ABS7K1K5_9BACI</name>
<dbReference type="EMBL" id="JACWFH010000007">
    <property type="protein sequence ID" value="MBY0096045.1"/>
    <property type="molecule type" value="Genomic_DNA"/>
</dbReference>
<sequence length="50" mass="5876">MIITKSYFLSEKERLELEDHVLNANNDLSEAEILKLDDRELTELAGRNRE</sequence>
<reference evidence="1 2" key="1">
    <citation type="submission" date="2020-07" db="EMBL/GenBank/DDBJ databases">
        <title>Fungal Genomes of the International Space Station.</title>
        <authorList>
            <person name="Seuylemezian A."/>
            <person name="Singh N.K."/>
            <person name="Wood J."/>
            <person name="Venkateswaran K."/>
        </authorList>
    </citation>
    <scope>NUCLEOTIDE SEQUENCE [LARGE SCALE GENOMIC DNA]</scope>
    <source>
        <strain evidence="1 2">PL-B2</strain>
    </source>
</reference>